<name>A0A0E9RG20_ANGAN</name>
<sequence>MSTVLAPSQCSCITLQCFLFFFCIGKLVFRLDLDVQDVECSMT</sequence>
<protein>
    <submittedName>
        <fullName evidence="1">Uncharacterized protein</fullName>
    </submittedName>
</protein>
<dbReference type="AlphaFoldDB" id="A0A0E9RG20"/>
<evidence type="ECO:0000313" key="1">
    <source>
        <dbReference type="EMBL" id="JAH28091.1"/>
    </source>
</evidence>
<dbReference type="EMBL" id="GBXM01080486">
    <property type="protein sequence ID" value="JAH28091.1"/>
    <property type="molecule type" value="Transcribed_RNA"/>
</dbReference>
<accession>A0A0E9RG20</accession>
<proteinExistence type="predicted"/>
<reference evidence="1" key="1">
    <citation type="submission" date="2014-11" db="EMBL/GenBank/DDBJ databases">
        <authorList>
            <person name="Amaro Gonzalez C."/>
        </authorList>
    </citation>
    <scope>NUCLEOTIDE SEQUENCE</scope>
</reference>
<organism evidence="1">
    <name type="scientific">Anguilla anguilla</name>
    <name type="common">European freshwater eel</name>
    <name type="synonym">Muraena anguilla</name>
    <dbReference type="NCBI Taxonomy" id="7936"/>
    <lineage>
        <taxon>Eukaryota</taxon>
        <taxon>Metazoa</taxon>
        <taxon>Chordata</taxon>
        <taxon>Craniata</taxon>
        <taxon>Vertebrata</taxon>
        <taxon>Euteleostomi</taxon>
        <taxon>Actinopterygii</taxon>
        <taxon>Neopterygii</taxon>
        <taxon>Teleostei</taxon>
        <taxon>Anguilliformes</taxon>
        <taxon>Anguillidae</taxon>
        <taxon>Anguilla</taxon>
    </lineage>
</organism>
<reference evidence="1" key="2">
    <citation type="journal article" date="2015" name="Fish Shellfish Immunol.">
        <title>Early steps in the European eel (Anguilla anguilla)-Vibrio vulnificus interaction in the gills: Role of the RtxA13 toxin.</title>
        <authorList>
            <person name="Callol A."/>
            <person name="Pajuelo D."/>
            <person name="Ebbesson L."/>
            <person name="Teles M."/>
            <person name="MacKenzie S."/>
            <person name="Amaro C."/>
        </authorList>
    </citation>
    <scope>NUCLEOTIDE SEQUENCE</scope>
</reference>